<name>I2FS19_USTHO</name>
<gene>
    <name evidence="2" type="ORF">UHOR_08054</name>
</gene>
<dbReference type="AlphaFoldDB" id="I2FS19"/>
<sequence>MEVEDKGLVDSGLSISLLNPEEGFPPSLLLVDSNQPAFVALSAQLHRKATLHTSPAIISDVTRSSNQLTPRRKIVTVCHHFSNRVAGNFTQASTGYGDRPLSELNMVAQLGKLGLGKGQTKSSTEEWSDSPPRDLL</sequence>
<evidence type="ECO:0000313" key="3">
    <source>
        <dbReference type="Proteomes" id="UP000006174"/>
    </source>
</evidence>
<dbReference type="HOGENOM" id="CLU_1876985_0_0_1"/>
<dbReference type="EMBL" id="CAGI01000148">
    <property type="protein sequence ID" value="CCF49712.1"/>
    <property type="molecule type" value="Genomic_DNA"/>
</dbReference>
<evidence type="ECO:0000256" key="1">
    <source>
        <dbReference type="SAM" id="MobiDB-lite"/>
    </source>
</evidence>
<keyword evidence="3" id="KW-1185">Reference proteome</keyword>
<organism evidence="2 3">
    <name type="scientific">Ustilago hordei</name>
    <name type="common">Barley covered smut fungus</name>
    <dbReference type="NCBI Taxonomy" id="120017"/>
    <lineage>
        <taxon>Eukaryota</taxon>
        <taxon>Fungi</taxon>
        <taxon>Dikarya</taxon>
        <taxon>Basidiomycota</taxon>
        <taxon>Ustilaginomycotina</taxon>
        <taxon>Ustilaginomycetes</taxon>
        <taxon>Ustilaginales</taxon>
        <taxon>Ustilaginaceae</taxon>
        <taxon>Ustilago</taxon>
    </lineage>
</organism>
<protein>
    <submittedName>
        <fullName evidence="2">Uncharacterized protein</fullName>
    </submittedName>
</protein>
<comment type="caution">
    <text evidence="2">The sequence shown here is derived from an EMBL/GenBank/DDBJ whole genome shotgun (WGS) entry which is preliminary data.</text>
</comment>
<proteinExistence type="predicted"/>
<feature type="region of interest" description="Disordered" evidence="1">
    <location>
        <begin position="115"/>
        <end position="136"/>
    </location>
</feature>
<reference evidence="2 3" key="1">
    <citation type="journal article" date="2012" name="Plant Cell">
        <title>Genome comparison of barley and maize smut fungi reveals targeted loss of RNA silencing components and species-specific presence of transposable elements.</title>
        <authorList>
            <person name="Laurie J.D."/>
            <person name="Ali S."/>
            <person name="Linning R."/>
            <person name="Mannhaupt G."/>
            <person name="Wong P."/>
            <person name="Gueldener U."/>
            <person name="Muensterkoetter M."/>
            <person name="Moore R."/>
            <person name="Kahmann R."/>
            <person name="Bakkeren G."/>
            <person name="Schirawski J."/>
        </authorList>
    </citation>
    <scope>NUCLEOTIDE SEQUENCE [LARGE SCALE GENOMIC DNA]</scope>
    <source>
        <strain evidence="3">Uh4875-4</strain>
    </source>
</reference>
<accession>I2FS19</accession>
<evidence type="ECO:0000313" key="2">
    <source>
        <dbReference type="EMBL" id="CCF49712.1"/>
    </source>
</evidence>
<dbReference type="Proteomes" id="UP000006174">
    <property type="component" value="Unassembled WGS sequence"/>
</dbReference>